<dbReference type="AlphaFoldDB" id="A0A4S8KD51"/>
<accession>A0A4S8KD51</accession>
<sequence length="147" mass="17004">MALAAMNLTMATLDWISVAFDAPLARAVVFGVHIDEHLVVEVLLVTVILFQLTRKSYKSPKKPLKRRFVYYFRTAALLEIYDLCEEWVPEPLHPPIAEDMKVLQNLFQKAFAFWLTTLLGTFFGFFLFETSQVFFSPLESFDPYSLI</sequence>
<reference evidence="2 3" key="1">
    <citation type="journal article" date="2019" name="Nat. Plants">
        <title>Genome sequencing of Musa balbisiana reveals subgenome evolution and function divergence in polyploid bananas.</title>
        <authorList>
            <person name="Yao X."/>
        </authorList>
    </citation>
    <scope>NUCLEOTIDE SEQUENCE [LARGE SCALE GENOMIC DNA]</scope>
    <source>
        <strain evidence="3">cv. DH-PKW</strain>
        <tissue evidence="2">Leaves</tissue>
    </source>
</reference>
<gene>
    <name evidence="2" type="ORF">C4D60_Mb04t19470</name>
</gene>
<organism evidence="2 3">
    <name type="scientific">Musa balbisiana</name>
    <name type="common">Banana</name>
    <dbReference type="NCBI Taxonomy" id="52838"/>
    <lineage>
        <taxon>Eukaryota</taxon>
        <taxon>Viridiplantae</taxon>
        <taxon>Streptophyta</taxon>
        <taxon>Embryophyta</taxon>
        <taxon>Tracheophyta</taxon>
        <taxon>Spermatophyta</taxon>
        <taxon>Magnoliopsida</taxon>
        <taxon>Liliopsida</taxon>
        <taxon>Zingiberales</taxon>
        <taxon>Musaceae</taxon>
        <taxon>Musa</taxon>
    </lineage>
</organism>
<evidence type="ECO:0000313" key="3">
    <source>
        <dbReference type="Proteomes" id="UP000317650"/>
    </source>
</evidence>
<comment type="caution">
    <text evidence="2">The sequence shown here is derived from an EMBL/GenBank/DDBJ whole genome shotgun (WGS) entry which is preliminary data.</text>
</comment>
<keyword evidence="1" id="KW-1133">Transmembrane helix</keyword>
<dbReference type="Proteomes" id="UP000317650">
    <property type="component" value="Chromosome 4"/>
</dbReference>
<evidence type="ECO:0000256" key="1">
    <source>
        <dbReference type="SAM" id="Phobius"/>
    </source>
</evidence>
<name>A0A4S8KD51_MUSBA</name>
<dbReference type="STRING" id="52838.A0A4S8KD51"/>
<dbReference type="EMBL" id="PYDT01000001">
    <property type="protein sequence ID" value="THU73122.1"/>
    <property type="molecule type" value="Genomic_DNA"/>
</dbReference>
<evidence type="ECO:0000313" key="2">
    <source>
        <dbReference type="EMBL" id="THU73122.1"/>
    </source>
</evidence>
<keyword evidence="3" id="KW-1185">Reference proteome</keyword>
<keyword evidence="1" id="KW-0472">Membrane</keyword>
<feature type="transmembrane region" description="Helical" evidence="1">
    <location>
        <begin position="110"/>
        <end position="128"/>
    </location>
</feature>
<proteinExistence type="predicted"/>
<protein>
    <submittedName>
        <fullName evidence="2">Uncharacterized protein</fullName>
    </submittedName>
</protein>
<keyword evidence="1" id="KW-0812">Transmembrane</keyword>